<evidence type="ECO:0000313" key="2">
    <source>
        <dbReference type="Proteomes" id="UP000054477"/>
    </source>
</evidence>
<dbReference type="OrthoDB" id="3255261at2759"/>
<evidence type="ECO:0000313" key="1">
    <source>
        <dbReference type="EMBL" id="KIJ95337.1"/>
    </source>
</evidence>
<keyword evidence="2" id="KW-1185">Reference proteome</keyword>
<dbReference type="AlphaFoldDB" id="A0A0C9XGU0"/>
<reference evidence="1 2" key="1">
    <citation type="submission" date="2014-04" db="EMBL/GenBank/DDBJ databases">
        <authorList>
            <consortium name="DOE Joint Genome Institute"/>
            <person name="Kuo A."/>
            <person name="Kohler A."/>
            <person name="Nagy L.G."/>
            <person name="Floudas D."/>
            <person name="Copeland A."/>
            <person name="Barry K.W."/>
            <person name="Cichocki N."/>
            <person name="Veneault-Fourrey C."/>
            <person name="LaButti K."/>
            <person name="Lindquist E.A."/>
            <person name="Lipzen A."/>
            <person name="Lundell T."/>
            <person name="Morin E."/>
            <person name="Murat C."/>
            <person name="Sun H."/>
            <person name="Tunlid A."/>
            <person name="Henrissat B."/>
            <person name="Grigoriev I.V."/>
            <person name="Hibbett D.S."/>
            <person name="Martin F."/>
            <person name="Nordberg H.P."/>
            <person name="Cantor M.N."/>
            <person name="Hua S.X."/>
        </authorList>
    </citation>
    <scope>NUCLEOTIDE SEQUENCE [LARGE SCALE GENOMIC DNA]</scope>
    <source>
        <strain evidence="1 2">LaAM-08-1</strain>
    </source>
</reference>
<sequence length="281" mass="31380">MENNHSSSRKFIDLIFKASSKWANWNPPREIKVGDYGKLDSKTGEFNREGNIYDDTSIYNDEHLAKLVKDNPPKPAAREDVYIAASSKVRRGNLKSSAEGEVVGLAEASIKGQWAFGSKRGALLIMAYPRSSHIPQGTLLEHLARLPILKDMVLITEVFSCPAYSLYLSSGNSEVLDLALVGSFPLPHTPGVTGGGGIEGKWWVQNTTGLFRSAREPHGRDDYTPLYMLKKIRKKRSLFSSRRGEVEPEPEGDDLWVDVQVPWDPLNEDGDEEPFEDTVFD</sequence>
<protein>
    <submittedName>
        <fullName evidence="1">Uncharacterized protein</fullName>
    </submittedName>
</protein>
<gene>
    <name evidence="1" type="ORF">K443DRAFT_134455</name>
</gene>
<dbReference type="Proteomes" id="UP000054477">
    <property type="component" value="Unassembled WGS sequence"/>
</dbReference>
<dbReference type="HOGENOM" id="CLU_066679_1_0_1"/>
<accession>A0A0C9XGU0</accession>
<name>A0A0C9XGU0_9AGAR</name>
<dbReference type="STRING" id="1095629.A0A0C9XGU0"/>
<organism evidence="1 2">
    <name type="scientific">Laccaria amethystina LaAM-08-1</name>
    <dbReference type="NCBI Taxonomy" id="1095629"/>
    <lineage>
        <taxon>Eukaryota</taxon>
        <taxon>Fungi</taxon>
        <taxon>Dikarya</taxon>
        <taxon>Basidiomycota</taxon>
        <taxon>Agaricomycotina</taxon>
        <taxon>Agaricomycetes</taxon>
        <taxon>Agaricomycetidae</taxon>
        <taxon>Agaricales</taxon>
        <taxon>Agaricineae</taxon>
        <taxon>Hydnangiaceae</taxon>
        <taxon>Laccaria</taxon>
    </lineage>
</organism>
<dbReference type="EMBL" id="KN838760">
    <property type="protein sequence ID" value="KIJ95337.1"/>
    <property type="molecule type" value="Genomic_DNA"/>
</dbReference>
<proteinExistence type="predicted"/>
<reference evidence="2" key="2">
    <citation type="submission" date="2015-01" db="EMBL/GenBank/DDBJ databases">
        <title>Evolutionary Origins and Diversification of the Mycorrhizal Mutualists.</title>
        <authorList>
            <consortium name="DOE Joint Genome Institute"/>
            <consortium name="Mycorrhizal Genomics Consortium"/>
            <person name="Kohler A."/>
            <person name="Kuo A."/>
            <person name="Nagy L.G."/>
            <person name="Floudas D."/>
            <person name="Copeland A."/>
            <person name="Barry K.W."/>
            <person name="Cichocki N."/>
            <person name="Veneault-Fourrey C."/>
            <person name="LaButti K."/>
            <person name="Lindquist E.A."/>
            <person name="Lipzen A."/>
            <person name="Lundell T."/>
            <person name="Morin E."/>
            <person name="Murat C."/>
            <person name="Riley R."/>
            <person name="Ohm R."/>
            <person name="Sun H."/>
            <person name="Tunlid A."/>
            <person name="Henrissat B."/>
            <person name="Grigoriev I.V."/>
            <person name="Hibbett D.S."/>
            <person name="Martin F."/>
        </authorList>
    </citation>
    <scope>NUCLEOTIDE SEQUENCE [LARGE SCALE GENOMIC DNA]</scope>
    <source>
        <strain evidence="2">LaAM-08-1</strain>
    </source>
</reference>